<reference evidence="2 3" key="1">
    <citation type="submission" date="2014-06" db="EMBL/GenBank/DDBJ databases">
        <authorList>
            <consortium name="DOE Joint Genome Institute"/>
            <person name="Kuo A."/>
            <person name="Kohler A."/>
            <person name="Nagy L.G."/>
            <person name="Floudas D."/>
            <person name="Copeland A."/>
            <person name="Barry K.W."/>
            <person name="Cichocki N."/>
            <person name="Veneault-Fourrey C."/>
            <person name="LaButti K."/>
            <person name="Lindquist E.A."/>
            <person name="Lipzen A."/>
            <person name="Lundell T."/>
            <person name="Morin E."/>
            <person name="Murat C."/>
            <person name="Sun H."/>
            <person name="Tunlid A."/>
            <person name="Henrissat B."/>
            <person name="Grigoriev I.V."/>
            <person name="Hibbett D.S."/>
            <person name="Martin F."/>
            <person name="Nordberg H.P."/>
            <person name="Cantor M.N."/>
            <person name="Hua S.X."/>
        </authorList>
    </citation>
    <scope>NUCLEOTIDE SEQUENCE [LARGE SCALE GENOMIC DNA]</scope>
    <source>
        <strain evidence="2 3">ATCC 200175</strain>
    </source>
</reference>
<dbReference type="HOGENOM" id="CLU_829235_0_0_1"/>
<dbReference type="Proteomes" id="UP000053647">
    <property type="component" value="Unassembled WGS sequence"/>
</dbReference>
<proteinExistence type="predicted"/>
<accession>A0A0C9TP68</accession>
<dbReference type="EMBL" id="KN819451">
    <property type="protein sequence ID" value="KIJ09562.1"/>
    <property type="molecule type" value="Genomic_DNA"/>
</dbReference>
<evidence type="ECO:0000313" key="2">
    <source>
        <dbReference type="EMBL" id="KIJ09562.1"/>
    </source>
</evidence>
<keyword evidence="3" id="KW-1185">Reference proteome</keyword>
<name>A0A0C9TP68_PAXIN</name>
<sequence>MASIFCFLRIFMQLTFTVKSRIVSSLRTGIKHGSLVIQDGDEVLHLTFFLTLDPKLRTPGGPVFSLSNAKLDAMTGYDVCNDFFKSFLSKDTTNSCAVFPEKAGGVREDLTETWKEDDLYTTQINSNRFVRGIVCSNSARVGDIPQAAMRCAVDTFTLSVQQNIVAEQQMADEGLQNKITAVGVKYLPTFFKILDWALKPERAAAVMTSTTQPESRFSLYQAEDYARKYQWPNSFCPSTTYLVSTAKVAIGGNLVVESIEQLAPHYARPLREWAMRLQKTWGPGHFKREWEYIHVYAEIGYARGYTGLHHFTFVRPSIELDDDVLSRCDRALLLS</sequence>
<dbReference type="SUPFAM" id="SSF53335">
    <property type="entry name" value="S-adenosyl-L-methionine-dependent methyltransferases"/>
    <property type="match status" value="1"/>
</dbReference>
<organism evidence="2 3">
    <name type="scientific">Paxillus involutus ATCC 200175</name>
    <dbReference type="NCBI Taxonomy" id="664439"/>
    <lineage>
        <taxon>Eukaryota</taxon>
        <taxon>Fungi</taxon>
        <taxon>Dikarya</taxon>
        <taxon>Basidiomycota</taxon>
        <taxon>Agaricomycotina</taxon>
        <taxon>Agaricomycetes</taxon>
        <taxon>Agaricomycetidae</taxon>
        <taxon>Boletales</taxon>
        <taxon>Paxilineae</taxon>
        <taxon>Paxillaceae</taxon>
        <taxon>Paxillus</taxon>
    </lineage>
</organism>
<keyword evidence="1" id="KW-0732">Signal</keyword>
<dbReference type="AlphaFoldDB" id="A0A0C9TP68"/>
<reference evidence="3" key="2">
    <citation type="submission" date="2015-01" db="EMBL/GenBank/DDBJ databases">
        <title>Evolutionary Origins and Diversification of the Mycorrhizal Mutualists.</title>
        <authorList>
            <consortium name="DOE Joint Genome Institute"/>
            <consortium name="Mycorrhizal Genomics Consortium"/>
            <person name="Kohler A."/>
            <person name="Kuo A."/>
            <person name="Nagy L.G."/>
            <person name="Floudas D."/>
            <person name="Copeland A."/>
            <person name="Barry K.W."/>
            <person name="Cichocki N."/>
            <person name="Veneault-Fourrey C."/>
            <person name="LaButti K."/>
            <person name="Lindquist E.A."/>
            <person name="Lipzen A."/>
            <person name="Lundell T."/>
            <person name="Morin E."/>
            <person name="Murat C."/>
            <person name="Riley R."/>
            <person name="Ohm R."/>
            <person name="Sun H."/>
            <person name="Tunlid A."/>
            <person name="Henrissat B."/>
            <person name="Grigoriev I.V."/>
            <person name="Hibbett D.S."/>
            <person name="Martin F."/>
        </authorList>
    </citation>
    <scope>NUCLEOTIDE SEQUENCE [LARGE SCALE GENOMIC DNA]</scope>
    <source>
        <strain evidence="3">ATCC 200175</strain>
    </source>
</reference>
<dbReference type="PANTHER" id="PTHR43667">
    <property type="entry name" value="CYCLOPROPANE-FATTY-ACYL-PHOSPHOLIPID SYNTHASE"/>
    <property type="match status" value="1"/>
</dbReference>
<dbReference type="Gene3D" id="3.40.50.150">
    <property type="entry name" value="Vaccinia Virus protein VP39"/>
    <property type="match status" value="2"/>
</dbReference>
<dbReference type="PANTHER" id="PTHR43667:SF2">
    <property type="entry name" value="FATTY ACID C-METHYL TRANSFERASE"/>
    <property type="match status" value="1"/>
</dbReference>
<evidence type="ECO:0000256" key="1">
    <source>
        <dbReference type="SAM" id="SignalP"/>
    </source>
</evidence>
<protein>
    <submittedName>
        <fullName evidence="2">Uncharacterized protein</fullName>
    </submittedName>
</protein>
<feature type="chain" id="PRO_5002204294" evidence="1">
    <location>
        <begin position="21"/>
        <end position="335"/>
    </location>
</feature>
<dbReference type="OrthoDB" id="8300214at2759"/>
<evidence type="ECO:0000313" key="3">
    <source>
        <dbReference type="Proteomes" id="UP000053647"/>
    </source>
</evidence>
<gene>
    <name evidence="2" type="ORF">PAXINDRAFT_17349</name>
</gene>
<dbReference type="InterPro" id="IPR029063">
    <property type="entry name" value="SAM-dependent_MTases_sf"/>
</dbReference>
<feature type="signal peptide" evidence="1">
    <location>
        <begin position="1"/>
        <end position="20"/>
    </location>
</feature>
<dbReference type="InterPro" id="IPR050723">
    <property type="entry name" value="CFA/CMAS"/>
</dbReference>
<dbReference type="Pfam" id="PF02353">
    <property type="entry name" value="CMAS"/>
    <property type="match status" value="1"/>
</dbReference>